<comment type="caution">
    <text evidence="1">The sequence shown here is derived from an EMBL/GenBank/DDBJ whole genome shotgun (WGS) entry which is preliminary data.</text>
</comment>
<evidence type="ECO:0000313" key="1">
    <source>
        <dbReference type="EMBL" id="KAK8515967.1"/>
    </source>
</evidence>
<protein>
    <submittedName>
        <fullName evidence="1">Uncharacterized protein</fullName>
    </submittedName>
</protein>
<proteinExistence type="predicted"/>
<keyword evidence="2" id="KW-1185">Reference proteome</keyword>
<dbReference type="Proteomes" id="UP001472677">
    <property type="component" value="Unassembled WGS sequence"/>
</dbReference>
<reference evidence="1 2" key="1">
    <citation type="journal article" date="2024" name="G3 (Bethesda)">
        <title>Genome assembly of Hibiscus sabdariffa L. provides insights into metabolisms of medicinal natural products.</title>
        <authorList>
            <person name="Kim T."/>
        </authorList>
    </citation>
    <scope>NUCLEOTIDE SEQUENCE [LARGE SCALE GENOMIC DNA]</scope>
    <source>
        <strain evidence="1">TK-2024</strain>
        <tissue evidence="1">Old leaves</tissue>
    </source>
</reference>
<evidence type="ECO:0000313" key="2">
    <source>
        <dbReference type="Proteomes" id="UP001472677"/>
    </source>
</evidence>
<dbReference type="EMBL" id="JBBPBM010000061">
    <property type="protein sequence ID" value="KAK8515967.1"/>
    <property type="molecule type" value="Genomic_DNA"/>
</dbReference>
<gene>
    <name evidence="1" type="ORF">V6N12_066805</name>
</gene>
<sequence length="141" mass="16445">MLESRYWLTEKERQRSSCSTTPRTVRSAFQNKERRISLHTQHTNKGLSPTMLSSLLAGRRITIRPTFLSRAFIAIAIVSLNLWRTQEAKCAHFSQIAFEIGAQQKGYKSERQMTKKLSLRVEALKEKNRETRQHRNHGTPY</sequence>
<name>A0ABR2C9I9_9ROSI</name>
<organism evidence="1 2">
    <name type="scientific">Hibiscus sabdariffa</name>
    <name type="common">roselle</name>
    <dbReference type="NCBI Taxonomy" id="183260"/>
    <lineage>
        <taxon>Eukaryota</taxon>
        <taxon>Viridiplantae</taxon>
        <taxon>Streptophyta</taxon>
        <taxon>Embryophyta</taxon>
        <taxon>Tracheophyta</taxon>
        <taxon>Spermatophyta</taxon>
        <taxon>Magnoliopsida</taxon>
        <taxon>eudicotyledons</taxon>
        <taxon>Gunneridae</taxon>
        <taxon>Pentapetalae</taxon>
        <taxon>rosids</taxon>
        <taxon>malvids</taxon>
        <taxon>Malvales</taxon>
        <taxon>Malvaceae</taxon>
        <taxon>Malvoideae</taxon>
        <taxon>Hibiscus</taxon>
    </lineage>
</organism>
<accession>A0ABR2C9I9</accession>